<gene>
    <name evidence="1" type="ORF">HO173_010933</name>
</gene>
<dbReference type="GeneID" id="59292579"/>
<evidence type="ECO:0000313" key="1">
    <source>
        <dbReference type="EMBL" id="KAF6230817.1"/>
    </source>
</evidence>
<organism evidence="1 2">
    <name type="scientific">Letharia columbiana</name>
    <dbReference type="NCBI Taxonomy" id="112416"/>
    <lineage>
        <taxon>Eukaryota</taxon>
        <taxon>Fungi</taxon>
        <taxon>Dikarya</taxon>
        <taxon>Ascomycota</taxon>
        <taxon>Pezizomycotina</taxon>
        <taxon>Lecanoromycetes</taxon>
        <taxon>OSLEUM clade</taxon>
        <taxon>Lecanoromycetidae</taxon>
        <taxon>Lecanorales</taxon>
        <taxon>Lecanorineae</taxon>
        <taxon>Parmeliaceae</taxon>
        <taxon>Letharia</taxon>
    </lineage>
</organism>
<name>A0A8H6FLR4_9LECA</name>
<sequence>MRSSGVMKQERKMSIAKEGICRINLGFVSAIGYQKPSQEVADATQNVNIRIDNGVLPFQVRIYAQSLNMSMLWPVPLPTARRGTSLSNSLEAGTYRLETRLSAACNVSARGFEKVAVRIWMIGRAAPLS</sequence>
<reference evidence="1 2" key="1">
    <citation type="journal article" date="2020" name="Genomics">
        <title>Complete, high-quality genomes from long-read metagenomic sequencing of two wolf lichen thalli reveals enigmatic genome architecture.</title>
        <authorList>
            <person name="McKenzie S.K."/>
            <person name="Walston R.F."/>
            <person name="Allen J.L."/>
        </authorList>
    </citation>
    <scope>NUCLEOTIDE SEQUENCE [LARGE SCALE GENOMIC DNA]</scope>
    <source>
        <strain evidence="1">WasteWater2</strain>
    </source>
</reference>
<evidence type="ECO:0000313" key="2">
    <source>
        <dbReference type="Proteomes" id="UP000578531"/>
    </source>
</evidence>
<dbReference type="EMBL" id="JACCJC010000064">
    <property type="protein sequence ID" value="KAF6230817.1"/>
    <property type="molecule type" value="Genomic_DNA"/>
</dbReference>
<protein>
    <submittedName>
        <fullName evidence="1">Uncharacterized protein</fullName>
    </submittedName>
</protein>
<dbReference type="RefSeq" id="XP_037160250.1">
    <property type="nucleotide sequence ID" value="XM_037312818.1"/>
</dbReference>
<dbReference type="Proteomes" id="UP000578531">
    <property type="component" value="Unassembled WGS sequence"/>
</dbReference>
<accession>A0A8H6FLR4</accession>
<dbReference type="AlphaFoldDB" id="A0A8H6FLR4"/>
<proteinExistence type="predicted"/>
<comment type="caution">
    <text evidence="1">The sequence shown here is derived from an EMBL/GenBank/DDBJ whole genome shotgun (WGS) entry which is preliminary data.</text>
</comment>
<keyword evidence="2" id="KW-1185">Reference proteome</keyword>